<dbReference type="GO" id="GO:0015031">
    <property type="term" value="P:protein transport"/>
    <property type="evidence" value="ECO:0007669"/>
    <property type="project" value="InterPro"/>
</dbReference>
<dbReference type="RefSeq" id="WP_142897976.1">
    <property type="nucleotide sequence ID" value="NZ_ML660057.1"/>
</dbReference>
<evidence type="ECO:0000259" key="11">
    <source>
        <dbReference type="Pfam" id="PF25994"/>
    </source>
</evidence>
<dbReference type="EMBL" id="VHSH01000006">
    <property type="protein sequence ID" value="TQV78644.1"/>
    <property type="molecule type" value="Genomic_DNA"/>
</dbReference>
<dbReference type="PANTHER" id="PTHR30386">
    <property type="entry name" value="MEMBRANE FUSION SUBUNIT OF EMRAB-TOLC MULTIDRUG EFFLUX PUMP"/>
    <property type="match status" value="1"/>
</dbReference>
<dbReference type="Proteomes" id="UP000315252">
    <property type="component" value="Unassembled WGS sequence"/>
</dbReference>
<evidence type="ECO:0000256" key="1">
    <source>
        <dbReference type="ARBA" id="ARBA00004377"/>
    </source>
</evidence>
<keyword evidence="7 9" id="KW-1133">Transmembrane helix</keyword>
<evidence type="ECO:0000256" key="7">
    <source>
        <dbReference type="ARBA" id="ARBA00022989"/>
    </source>
</evidence>
<evidence type="ECO:0000256" key="6">
    <source>
        <dbReference type="ARBA" id="ARBA00022692"/>
    </source>
</evidence>
<dbReference type="OrthoDB" id="9810980at2"/>
<dbReference type="NCBIfam" id="TIGR01843">
    <property type="entry name" value="type_I_hlyD"/>
    <property type="match status" value="1"/>
</dbReference>
<dbReference type="SUPFAM" id="SSF111369">
    <property type="entry name" value="HlyD-like secretion proteins"/>
    <property type="match status" value="1"/>
</dbReference>
<feature type="transmembrane region" description="Helical" evidence="9">
    <location>
        <begin position="16"/>
        <end position="37"/>
    </location>
</feature>
<keyword evidence="5 9" id="KW-0997">Cell inner membrane</keyword>
<keyword evidence="14" id="KW-1185">Reference proteome</keyword>
<comment type="caution">
    <text evidence="13">The sequence shown here is derived from an EMBL/GenBank/DDBJ whole genome shotgun (WGS) entry which is preliminary data.</text>
</comment>
<keyword evidence="8 9" id="KW-0472">Membrane</keyword>
<feature type="coiled-coil region" evidence="10">
    <location>
        <begin position="254"/>
        <end position="288"/>
    </location>
</feature>
<protein>
    <recommendedName>
        <fullName evidence="9">Membrane fusion protein (MFP) family protein</fullName>
    </recommendedName>
</protein>
<evidence type="ECO:0000256" key="3">
    <source>
        <dbReference type="ARBA" id="ARBA00022448"/>
    </source>
</evidence>
<keyword evidence="10" id="KW-0175">Coiled coil</keyword>
<dbReference type="InterPro" id="IPR050739">
    <property type="entry name" value="MFP"/>
</dbReference>
<evidence type="ECO:0000259" key="12">
    <source>
        <dbReference type="Pfam" id="PF26002"/>
    </source>
</evidence>
<evidence type="ECO:0000256" key="5">
    <source>
        <dbReference type="ARBA" id="ARBA00022519"/>
    </source>
</evidence>
<dbReference type="PANTHER" id="PTHR30386:SF17">
    <property type="entry name" value="ALKALINE PROTEASE SECRETION PROTEIN APRE"/>
    <property type="match status" value="1"/>
</dbReference>
<dbReference type="GO" id="GO:0005886">
    <property type="term" value="C:plasma membrane"/>
    <property type="evidence" value="ECO:0007669"/>
    <property type="project" value="UniProtKB-SubCell"/>
</dbReference>
<evidence type="ECO:0000256" key="10">
    <source>
        <dbReference type="SAM" id="Coils"/>
    </source>
</evidence>
<dbReference type="Gene3D" id="2.40.50.100">
    <property type="match status" value="1"/>
</dbReference>
<dbReference type="AlphaFoldDB" id="A0A545TN55"/>
<dbReference type="InterPro" id="IPR058781">
    <property type="entry name" value="HH_AprE-like"/>
</dbReference>
<evidence type="ECO:0000313" key="13">
    <source>
        <dbReference type="EMBL" id="TQV78644.1"/>
    </source>
</evidence>
<dbReference type="InterPro" id="IPR058982">
    <property type="entry name" value="Beta-barrel_AprE"/>
</dbReference>
<dbReference type="PRINTS" id="PR01490">
    <property type="entry name" value="RTXTOXIND"/>
</dbReference>
<keyword evidence="3 9" id="KW-0813">Transport</keyword>
<evidence type="ECO:0000313" key="14">
    <source>
        <dbReference type="Proteomes" id="UP000315252"/>
    </source>
</evidence>
<accession>A0A545TN55</accession>
<evidence type="ECO:0000256" key="2">
    <source>
        <dbReference type="ARBA" id="ARBA00009477"/>
    </source>
</evidence>
<organism evidence="13 14">
    <name type="scientific">Denitrobaculum tricleocarpae</name>
    <dbReference type="NCBI Taxonomy" id="2591009"/>
    <lineage>
        <taxon>Bacteria</taxon>
        <taxon>Pseudomonadati</taxon>
        <taxon>Pseudomonadota</taxon>
        <taxon>Alphaproteobacteria</taxon>
        <taxon>Rhodospirillales</taxon>
        <taxon>Rhodospirillaceae</taxon>
        <taxon>Denitrobaculum</taxon>
    </lineage>
</organism>
<comment type="subcellular location">
    <subcellularLocation>
        <location evidence="1 9">Cell inner membrane</location>
        <topology evidence="1 9">Single-pass membrane protein</topology>
    </subcellularLocation>
</comment>
<feature type="domain" description="AprE-like beta-barrel" evidence="12">
    <location>
        <begin position="323"/>
        <end position="412"/>
    </location>
</feature>
<comment type="similarity">
    <text evidence="2 9">Belongs to the membrane fusion protein (MFP) (TC 8.A.1) family.</text>
</comment>
<keyword evidence="6 9" id="KW-0812">Transmembrane</keyword>
<dbReference type="Pfam" id="PF26002">
    <property type="entry name" value="Beta-barrel_AprE"/>
    <property type="match status" value="1"/>
</dbReference>
<feature type="domain" description="AprE-like long alpha-helical hairpin" evidence="11">
    <location>
        <begin position="91"/>
        <end position="281"/>
    </location>
</feature>
<evidence type="ECO:0000256" key="8">
    <source>
        <dbReference type="ARBA" id="ARBA00023136"/>
    </source>
</evidence>
<name>A0A545TN55_9PROT</name>
<evidence type="ECO:0000256" key="4">
    <source>
        <dbReference type="ARBA" id="ARBA00022475"/>
    </source>
</evidence>
<proteinExistence type="inferred from homology"/>
<sequence>MDDSDEEVASSLRKHICIAFFLSTLLIGGLGVATAFIEISGAVIAPGRVVVETNVKRVQHQEGGIVQEILVQEGQVVEAGAVLVRLDDTLVRANLRIIDTRLNELGALEARLEAEAGSHSQLKVPNSLVAQMSNPEIAAVIEGQRRLLEARRVSRDGRKAQLSEQIRQFEEQISGLASQRDAKGREIELIVSELEDLAGLMIKGLVRRSRIAALEREEARIEGERGGFISEIARAGQSISERKIQILQIDEETRAEAVEQQQNVRAEIAELREQRLTSEDQLRRTEIRAPRAGSVQGLSVHTIGGVIAPAEEILLIVPHEDVLVIEVEVAPTDVDQLVLAQKVIVRLPGFDQRTTPELHGEILTLSADLMEDPTTGLSFYQARITLSDDEVSRLGEKRLVSGMPVEAFVQTESRTILSYLLKPLTDQIAYAFREG</sequence>
<evidence type="ECO:0000256" key="9">
    <source>
        <dbReference type="RuleBase" id="RU365093"/>
    </source>
</evidence>
<keyword evidence="4 9" id="KW-1003">Cell membrane</keyword>
<dbReference type="Gene3D" id="2.40.30.170">
    <property type="match status" value="1"/>
</dbReference>
<gene>
    <name evidence="13" type="ORF">FKG95_19035</name>
</gene>
<reference evidence="13 14" key="1">
    <citation type="submission" date="2019-06" db="EMBL/GenBank/DDBJ databases">
        <title>Whole genome sequence for Rhodospirillaceae sp. R148.</title>
        <authorList>
            <person name="Wang G."/>
        </authorList>
    </citation>
    <scope>NUCLEOTIDE SEQUENCE [LARGE SCALE GENOMIC DNA]</scope>
    <source>
        <strain evidence="13 14">R148</strain>
    </source>
</reference>
<dbReference type="InterPro" id="IPR010129">
    <property type="entry name" value="T1SS_HlyD"/>
</dbReference>
<dbReference type="Pfam" id="PF25994">
    <property type="entry name" value="HH_AprE"/>
    <property type="match status" value="1"/>
</dbReference>